<reference evidence="1 2" key="1">
    <citation type="submission" date="2020-06" db="EMBL/GenBank/DDBJ databases">
        <authorList>
            <person name="Chanama M."/>
        </authorList>
    </citation>
    <scope>NUCLEOTIDE SEQUENCE [LARGE SCALE GENOMIC DNA]</scope>
    <source>
        <strain evidence="1 2">TBRC6557</strain>
    </source>
</reference>
<protein>
    <submittedName>
        <fullName evidence="1">Uncharacterized protein</fullName>
    </submittedName>
</protein>
<evidence type="ECO:0000313" key="2">
    <source>
        <dbReference type="Proteomes" id="UP000546126"/>
    </source>
</evidence>
<gene>
    <name evidence="1" type="ORF">HT134_43945</name>
</gene>
<dbReference type="EMBL" id="JABWGO010000024">
    <property type="protein sequence ID" value="NUW47008.1"/>
    <property type="molecule type" value="Genomic_DNA"/>
</dbReference>
<evidence type="ECO:0000313" key="1">
    <source>
        <dbReference type="EMBL" id="NUW47008.1"/>
    </source>
</evidence>
<proteinExistence type="predicted"/>
<sequence length="82" mass="9021">MNYRVIFHATGSAAIVGLPESAFVALLEALARVGEDPFKNSSAGQRDDPNYREVEFGELGIAAFYVDRPRRTVSVYEVVWAG</sequence>
<keyword evidence="2" id="KW-1185">Reference proteome</keyword>
<name>A0A7Y6IZP4_9ACTN</name>
<accession>A0A7Y6IZP4</accession>
<organism evidence="1 2">
    <name type="scientific">Nonomuraea rhodomycinica</name>
    <dbReference type="NCBI Taxonomy" id="1712872"/>
    <lineage>
        <taxon>Bacteria</taxon>
        <taxon>Bacillati</taxon>
        <taxon>Actinomycetota</taxon>
        <taxon>Actinomycetes</taxon>
        <taxon>Streptosporangiales</taxon>
        <taxon>Streptosporangiaceae</taxon>
        <taxon>Nonomuraea</taxon>
    </lineage>
</organism>
<dbReference type="RefSeq" id="WP_175606448.1">
    <property type="nucleotide sequence ID" value="NZ_JABWGO010000024.1"/>
</dbReference>
<comment type="caution">
    <text evidence="1">The sequence shown here is derived from an EMBL/GenBank/DDBJ whole genome shotgun (WGS) entry which is preliminary data.</text>
</comment>
<dbReference type="AlphaFoldDB" id="A0A7Y6IZP4"/>
<dbReference type="Proteomes" id="UP000546126">
    <property type="component" value="Unassembled WGS sequence"/>
</dbReference>